<feature type="region of interest" description="Disordered" evidence="1">
    <location>
        <begin position="162"/>
        <end position="278"/>
    </location>
</feature>
<dbReference type="Proteomes" id="UP001586593">
    <property type="component" value="Unassembled WGS sequence"/>
</dbReference>
<dbReference type="EMBL" id="JAZHXJ010002132">
    <property type="protein sequence ID" value="KAL1840986.1"/>
    <property type="molecule type" value="Genomic_DNA"/>
</dbReference>
<protein>
    <submittedName>
        <fullName evidence="2">Uncharacterized protein</fullName>
    </submittedName>
</protein>
<organism evidence="2 3">
    <name type="scientific">Phialemonium thermophilum</name>
    <dbReference type="NCBI Taxonomy" id="223376"/>
    <lineage>
        <taxon>Eukaryota</taxon>
        <taxon>Fungi</taxon>
        <taxon>Dikarya</taxon>
        <taxon>Ascomycota</taxon>
        <taxon>Pezizomycotina</taxon>
        <taxon>Sordariomycetes</taxon>
        <taxon>Sordariomycetidae</taxon>
        <taxon>Cephalothecales</taxon>
        <taxon>Cephalothecaceae</taxon>
        <taxon>Phialemonium</taxon>
    </lineage>
</organism>
<evidence type="ECO:0000256" key="1">
    <source>
        <dbReference type="SAM" id="MobiDB-lite"/>
    </source>
</evidence>
<accession>A0ABR3VHS0</accession>
<feature type="region of interest" description="Disordered" evidence="1">
    <location>
        <begin position="113"/>
        <end position="144"/>
    </location>
</feature>
<feature type="compositionally biased region" description="Basic and acidic residues" evidence="1">
    <location>
        <begin position="73"/>
        <end position="94"/>
    </location>
</feature>
<feature type="compositionally biased region" description="Basic and acidic residues" evidence="1">
    <location>
        <begin position="169"/>
        <end position="180"/>
    </location>
</feature>
<feature type="region of interest" description="Disordered" evidence="1">
    <location>
        <begin position="66"/>
        <end position="97"/>
    </location>
</feature>
<evidence type="ECO:0000313" key="3">
    <source>
        <dbReference type="Proteomes" id="UP001586593"/>
    </source>
</evidence>
<sequence>MFPRAPPSGCVFCHRRSICQGRWTRLCFRVFVSVLFLPFCHPPPRRRVRASGIRVPRRHVRAQVYHERRRRPAGRDLSKRRRDPSSCRVREPDPKPSCGAAVALGSCPELGCPTPRPPESRLDSVSAAPGSEQTQSAATSPPLGAARHRLVPTAGRPLAFAPALAAPTEHGEQRLDGPDRLRRRPLCPEGWRWGPTPVQPAHPTDAELVGARHPPQAHAHYAQGEPGEKGRSRPHLRDLQASQGGITPPSPPNINNNNNSPKPMPRLSLVPPRLAPLV</sequence>
<reference evidence="2 3" key="1">
    <citation type="journal article" date="2024" name="Commun. Biol.">
        <title>Comparative genomic analysis of thermophilic fungi reveals convergent evolutionary adaptations and gene losses.</title>
        <authorList>
            <person name="Steindorff A.S."/>
            <person name="Aguilar-Pontes M.V."/>
            <person name="Robinson A.J."/>
            <person name="Andreopoulos B."/>
            <person name="LaButti K."/>
            <person name="Kuo A."/>
            <person name="Mondo S."/>
            <person name="Riley R."/>
            <person name="Otillar R."/>
            <person name="Haridas S."/>
            <person name="Lipzen A."/>
            <person name="Grimwood J."/>
            <person name="Schmutz J."/>
            <person name="Clum A."/>
            <person name="Reid I.D."/>
            <person name="Moisan M.C."/>
            <person name="Butler G."/>
            <person name="Nguyen T.T.M."/>
            <person name="Dewar K."/>
            <person name="Conant G."/>
            <person name="Drula E."/>
            <person name="Henrissat B."/>
            <person name="Hansel C."/>
            <person name="Singer S."/>
            <person name="Hutchinson M.I."/>
            <person name="de Vries R.P."/>
            <person name="Natvig D.O."/>
            <person name="Powell A.J."/>
            <person name="Tsang A."/>
            <person name="Grigoriev I.V."/>
        </authorList>
    </citation>
    <scope>NUCLEOTIDE SEQUENCE [LARGE SCALE GENOMIC DNA]</scope>
    <source>
        <strain evidence="2 3">ATCC 24622</strain>
    </source>
</reference>
<proteinExistence type="predicted"/>
<evidence type="ECO:0000313" key="2">
    <source>
        <dbReference type="EMBL" id="KAL1840986.1"/>
    </source>
</evidence>
<comment type="caution">
    <text evidence="2">The sequence shown here is derived from an EMBL/GenBank/DDBJ whole genome shotgun (WGS) entry which is preliminary data.</text>
</comment>
<gene>
    <name evidence="2" type="ORF">VTK73DRAFT_3618</name>
</gene>
<name>A0ABR3VHS0_9PEZI</name>
<keyword evidence="3" id="KW-1185">Reference proteome</keyword>
<feature type="compositionally biased region" description="Basic and acidic residues" evidence="1">
    <location>
        <begin position="226"/>
        <end position="238"/>
    </location>
</feature>